<dbReference type="EMBL" id="CACRXK020024749">
    <property type="protein sequence ID" value="CAB4038921.1"/>
    <property type="molecule type" value="Genomic_DNA"/>
</dbReference>
<keyword evidence="2" id="KW-1185">Reference proteome</keyword>
<sequence>MVLFDKDVSKEQVICETCLKLQKRINQQQARKEHTSSAPARDKAPLVACGAEKLRATVIADRVQLKDLRQDLKTSNGK</sequence>
<accession>A0A6S7K6C6</accession>
<proteinExistence type="predicted"/>
<evidence type="ECO:0000313" key="1">
    <source>
        <dbReference type="EMBL" id="CAB4038921.1"/>
    </source>
</evidence>
<reference evidence="1" key="1">
    <citation type="submission" date="2020-04" db="EMBL/GenBank/DDBJ databases">
        <authorList>
            <person name="Alioto T."/>
            <person name="Alioto T."/>
            <person name="Gomez Garrido J."/>
        </authorList>
    </citation>
    <scope>NUCLEOTIDE SEQUENCE</scope>
    <source>
        <strain evidence="1">A484AB</strain>
    </source>
</reference>
<gene>
    <name evidence="1" type="ORF">PACLA_8A004650</name>
</gene>
<dbReference type="AlphaFoldDB" id="A0A6S7K6C6"/>
<comment type="caution">
    <text evidence="1">The sequence shown here is derived from an EMBL/GenBank/DDBJ whole genome shotgun (WGS) entry which is preliminary data.</text>
</comment>
<dbReference type="Proteomes" id="UP001152795">
    <property type="component" value="Unassembled WGS sequence"/>
</dbReference>
<name>A0A6S7K6C6_PARCT</name>
<organism evidence="1 2">
    <name type="scientific">Paramuricea clavata</name>
    <name type="common">Red gorgonian</name>
    <name type="synonym">Violescent sea-whip</name>
    <dbReference type="NCBI Taxonomy" id="317549"/>
    <lineage>
        <taxon>Eukaryota</taxon>
        <taxon>Metazoa</taxon>
        <taxon>Cnidaria</taxon>
        <taxon>Anthozoa</taxon>
        <taxon>Octocorallia</taxon>
        <taxon>Malacalcyonacea</taxon>
        <taxon>Plexauridae</taxon>
        <taxon>Paramuricea</taxon>
    </lineage>
</organism>
<evidence type="ECO:0000313" key="2">
    <source>
        <dbReference type="Proteomes" id="UP001152795"/>
    </source>
</evidence>
<protein>
    <submittedName>
        <fullName evidence="1">Uncharacterized protein</fullName>
    </submittedName>
</protein>